<dbReference type="SUPFAM" id="SSF51445">
    <property type="entry name" value="(Trans)glycosidases"/>
    <property type="match status" value="1"/>
</dbReference>
<dbReference type="InterPro" id="IPR000805">
    <property type="entry name" value="Glyco_hydro_26"/>
</dbReference>
<dbReference type="PANTHER" id="PTHR40079:SF4">
    <property type="entry name" value="GH26 DOMAIN-CONTAINING PROTEIN-RELATED"/>
    <property type="match status" value="1"/>
</dbReference>
<organism evidence="6 7">
    <name type="scientific">Microbotryum intermedium</name>
    <dbReference type="NCBI Taxonomy" id="269621"/>
    <lineage>
        <taxon>Eukaryota</taxon>
        <taxon>Fungi</taxon>
        <taxon>Dikarya</taxon>
        <taxon>Basidiomycota</taxon>
        <taxon>Pucciniomycotina</taxon>
        <taxon>Microbotryomycetes</taxon>
        <taxon>Microbotryales</taxon>
        <taxon>Microbotryaceae</taxon>
        <taxon>Microbotryum</taxon>
    </lineage>
</organism>
<keyword evidence="2 4" id="KW-0378">Hydrolase</keyword>
<protein>
    <submittedName>
        <fullName evidence="6">BQ2448_458 protein</fullName>
    </submittedName>
</protein>
<sequence length="555" mass="60477">MARSSSCSSCPPSSCDRRSIRTSRTSCSACPASSPSPSRRERLLGALTIGLLALSTAPVTRAARYEPPGNQVLFGAWFDPASGQYDSPLWRLFASVLALSALGKARDTLRTCEYVRPRRPRRAGVGVACTDTVSVRFPPLAGYSDTPTIFNQRLGQNVPVFQLAQEIPLPPYNYVTGEGGPAPARLIEATNTDAAIFLTVYPGSGFAAVATSDFTALGSQILEYQVKYNRTVFLRYAPEMQGTWNLYGQQPTAFNQSWHQMYNAVKAIAPDTIMVWAPNTVQGYPYGQSFATTSAADMALLDTNGDGAITAADDGFAPYYPGDAVVDWIGLSIYYKGQDAGQQENEVQTPGYCHNVIMGLNPQTRTVITPWYTNYCLNKPDKACMFAECGAAYHLNHTDGASQAALQQGWLSDCVTNTSFLDTFPRLKLIMQFEYEKYESDNTGAQDLRDYRVTNVSAVARELVADFRGMGTRFLWANERAPPLNYTQTPTPAATVNGDGETIIAIITATTRGRDKSFPSLFGVTGGASQKQEFIELGIMMTAFTVGALAVMRYL</sequence>
<evidence type="ECO:0000256" key="2">
    <source>
        <dbReference type="ARBA" id="ARBA00022801"/>
    </source>
</evidence>
<keyword evidence="3 4" id="KW-0326">Glycosidase</keyword>
<name>A0A238F5L1_9BASI</name>
<feature type="domain" description="GH26" evidence="5">
    <location>
        <begin position="54"/>
        <end position="463"/>
    </location>
</feature>
<dbReference type="GO" id="GO:0006080">
    <property type="term" value="P:substituted mannan metabolic process"/>
    <property type="evidence" value="ECO:0007669"/>
    <property type="project" value="InterPro"/>
</dbReference>
<evidence type="ECO:0000256" key="4">
    <source>
        <dbReference type="PROSITE-ProRule" id="PRU01100"/>
    </source>
</evidence>
<evidence type="ECO:0000259" key="5">
    <source>
        <dbReference type="PROSITE" id="PS51764"/>
    </source>
</evidence>
<proteinExistence type="inferred from homology"/>
<dbReference type="OrthoDB" id="428177at2759"/>
<dbReference type="Proteomes" id="UP000198372">
    <property type="component" value="Unassembled WGS sequence"/>
</dbReference>
<feature type="active site" description="Proton donor" evidence="4">
    <location>
        <position position="239"/>
    </location>
</feature>
<evidence type="ECO:0000256" key="1">
    <source>
        <dbReference type="ARBA" id="ARBA00007754"/>
    </source>
</evidence>
<dbReference type="InterPro" id="IPR017853">
    <property type="entry name" value="GH"/>
</dbReference>
<gene>
    <name evidence="6" type="ORF">BQ2448_458</name>
</gene>
<feature type="active site" description="Nucleophile" evidence="4">
    <location>
        <position position="388"/>
    </location>
</feature>
<evidence type="ECO:0000313" key="7">
    <source>
        <dbReference type="Proteomes" id="UP000198372"/>
    </source>
</evidence>
<dbReference type="PANTHER" id="PTHR40079">
    <property type="entry name" value="MANNAN ENDO-1,4-BETA-MANNOSIDASE E-RELATED"/>
    <property type="match status" value="1"/>
</dbReference>
<dbReference type="EMBL" id="FMSP01000003">
    <property type="protein sequence ID" value="SCV68337.1"/>
    <property type="molecule type" value="Genomic_DNA"/>
</dbReference>
<reference evidence="7" key="1">
    <citation type="submission" date="2016-09" db="EMBL/GenBank/DDBJ databases">
        <authorList>
            <person name="Jeantristanb JTB J.-T."/>
            <person name="Ricardo R."/>
        </authorList>
    </citation>
    <scope>NUCLEOTIDE SEQUENCE [LARGE SCALE GENOMIC DNA]</scope>
</reference>
<evidence type="ECO:0000313" key="6">
    <source>
        <dbReference type="EMBL" id="SCV68337.1"/>
    </source>
</evidence>
<dbReference type="GO" id="GO:0016985">
    <property type="term" value="F:mannan endo-1,4-beta-mannosidase activity"/>
    <property type="evidence" value="ECO:0007669"/>
    <property type="project" value="InterPro"/>
</dbReference>
<accession>A0A238F5L1</accession>
<dbReference type="Gene3D" id="3.20.20.80">
    <property type="entry name" value="Glycosidases"/>
    <property type="match status" value="1"/>
</dbReference>
<evidence type="ECO:0000256" key="3">
    <source>
        <dbReference type="ARBA" id="ARBA00023295"/>
    </source>
</evidence>
<dbReference type="PROSITE" id="PS51764">
    <property type="entry name" value="GH26"/>
    <property type="match status" value="1"/>
</dbReference>
<dbReference type="InterPro" id="IPR022790">
    <property type="entry name" value="GH26_dom"/>
</dbReference>
<dbReference type="AlphaFoldDB" id="A0A238F5L1"/>
<comment type="similarity">
    <text evidence="1 4">Belongs to the glycosyl hydrolase 26 family.</text>
</comment>
<keyword evidence="7" id="KW-1185">Reference proteome</keyword>